<organism evidence="1 2">
    <name type="scientific">Triplophysa tibetana</name>
    <dbReference type="NCBI Taxonomy" id="1572043"/>
    <lineage>
        <taxon>Eukaryota</taxon>
        <taxon>Metazoa</taxon>
        <taxon>Chordata</taxon>
        <taxon>Craniata</taxon>
        <taxon>Vertebrata</taxon>
        <taxon>Euteleostomi</taxon>
        <taxon>Actinopterygii</taxon>
        <taxon>Neopterygii</taxon>
        <taxon>Teleostei</taxon>
        <taxon>Ostariophysi</taxon>
        <taxon>Cypriniformes</taxon>
        <taxon>Nemacheilidae</taxon>
        <taxon>Triplophysa</taxon>
    </lineage>
</organism>
<evidence type="ECO:0000313" key="2">
    <source>
        <dbReference type="Proteomes" id="UP000324632"/>
    </source>
</evidence>
<proteinExistence type="predicted"/>
<keyword evidence="2" id="KW-1185">Reference proteome</keyword>
<name>A0A5A9PGQ5_9TELE</name>
<comment type="caution">
    <text evidence="1">The sequence shown here is derived from an EMBL/GenBank/DDBJ whole genome shotgun (WGS) entry which is preliminary data.</text>
</comment>
<dbReference type="EMBL" id="SOYY01000005">
    <property type="protein sequence ID" value="KAA0720988.1"/>
    <property type="molecule type" value="Genomic_DNA"/>
</dbReference>
<sequence length="152" mass="17762">MAMEGHYEKDISTTSINKKWSKSKRRTFLRTYIGKAGAKTYGAFSERRQRILAWPARKFHPWADSVDFSTGNQTSVPPGAMAPKNTTQYLMDLVYTERLEVSTEAYDVRPHFTMQSHVSHEENIVSSSDFDYDRSLDFQQRDFENVFFRNEI</sequence>
<accession>A0A5A9PGQ5</accession>
<dbReference type="AlphaFoldDB" id="A0A5A9PGQ5"/>
<reference evidence="1 2" key="1">
    <citation type="journal article" date="2019" name="Mol. Ecol. Resour.">
        <title>Chromosome-level genome assembly of Triplophysa tibetana, a fish adapted to the harsh high-altitude environment of the Tibetan Plateau.</title>
        <authorList>
            <person name="Yang X."/>
            <person name="Liu H."/>
            <person name="Ma Z."/>
            <person name="Zou Y."/>
            <person name="Zou M."/>
            <person name="Mao Y."/>
            <person name="Li X."/>
            <person name="Wang H."/>
            <person name="Chen T."/>
            <person name="Wang W."/>
            <person name="Yang R."/>
        </authorList>
    </citation>
    <scope>NUCLEOTIDE SEQUENCE [LARGE SCALE GENOMIC DNA]</scope>
    <source>
        <strain evidence="1">TTIB1903HZAU</strain>
        <tissue evidence="1">Muscle</tissue>
    </source>
</reference>
<dbReference type="Proteomes" id="UP000324632">
    <property type="component" value="Chromosome 5"/>
</dbReference>
<evidence type="ECO:0000313" key="1">
    <source>
        <dbReference type="EMBL" id="KAA0720988.1"/>
    </source>
</evidence>
<gene>
    <name evidence="1" type="ORF">E1301_Tti002002</name>
</gene>
<protein>
    <submittedName>
        <fullName evidence="1">Uncharacterized protein</fullName>
    </submittedName>
</protein>